<evidence type="ECO:0000313" key="2">
    <source>
        <dbReference type="EMBL" id="SME88465.1"/>
    </source>
</evidence>
<evidence type="ECO:0000313" key="3">
    <source>
        <dbReference type="Proteomes" id="UP000192906"/>
    </source>
</evidence>
<accession>A0A1X7C1S6</accession>
<dbReference type="RefSeq" id="WP_085096937.1">
    <property type="nucleotide sequence ID" value="NZ_FWZU01000001.1"/>
</dbReference>
<feature type="region of interest" description="Disordered" evidence="1">
    <location>
        <begin position="133"/>
        <end position="156"/>
    </location>
</feature>
<evidence type="ECO:0000256" key="1">
    <source>
        <dbReference type="SAM" id="MobiDB-lite"/>
    </source>
</evidence>
<keyword evidence="3" id="KW-1185">Reference proteome</keyword>
<name>A0A1X7C1S6_9BACT</name>
<dbReference type="STRING" id="1519643.SAMN06295933_0166"/>
<gene>
    <name evidence="2" type="ORF">SAMN06295933_0166</name>
</gene>
<organism evidence="2 3">
    <name type="scientific">Desulfovibrio gilichinskyi</name>
    <dbReference type="NCBI Taxonomy" id="1519643"/>
    <lineage>
        <taxon>Bacteria</taxon>
        <taxon>Pseudomonadati</taxon>
        <taxon>Thermodesulfobacteriota</taxon>
        <taxon>Desulfovibrionia</taxon>
        <taxon>Desulfovibrionales</taxon>
        <taxon>Desulfovibrionaceae</taxon>
        <taxon>Desulfovibrio</taxon>
    </lineage>
</organism>
<sequence length="183" mass="21367">MIYPGGYKLREKEGKDIPINVRLYKNSIPPEDILEMMYDVVPNSILEGPEEMDSPYYALNDFPAHERMYPSMMSPERKALFERKLREIEYEKKYLKETQRKLHAKFIIENPDLPLVKDLIKTQYGQELLAEVTKDQPRQSETGTGANIHDEQQRDAVDVSVMEAYQTKTFTIPQSEDSSHPIR</sequence>
<dbReference type="Proteomes" id="UP000192906">
    <property type="component" value="Unassembled WGS sequence"/>
</dbReference>
<reference evidence="3" key="1">
    <citation type="submission" date="2017-04" db="EMBL/GenBank/DDBJ databases">
        <authorList>
            <person name="Varghese N."/>
            <person name="Submissions S."/>
        </authorList>
    </citation>
    <scope>NUCLEOTIDE SEQUENCE [LARGE SCALE GENOMIC DNA]</scope>
    <source>
        <strain evidence="3">K3S</strain>
    </source>
</reference>
<dbReference type="OrthoDB" id="5458729at2"/>
<dbReference type="EMBL" id="FWZU01000001">
    <property type="protein sequence ID" value="SME88465.1"/>
    <property type="molecule type" value="Genomic_DNA"/>
</dbReference>
<protein>
    <submittedName>
        <fullName evidence="2">Uncharacterized protein</fullName>
    </submittedName>
</protein>
<proteinExistence type="predicted"/>
<dbReference type="AlphaFoldDB" id="A0A1X7C1S6"/>